<sequence>MSKRLLLVLRHAEAGPHLHSGAGDIERLLTAAGQEQAKRIGQKLAHLNLPQPMHVLCSPARRTQETAQGVLSALPNPILPKVENSLYGADLDTLYGFIHGAADDVRTLLLIGHNPAIGALAYDLAGLAVQNEAFVSLRRGYQPATLTIFQTTEDWINIRPSTVQASQVLTP</sequence>
<evidence type="ECO:0000313" key="3">
    <source>
        <dbReference type="Proteomes" id="UP001061070"/>
    </source>
</evidence>
<accession>A0ABQ0Q9T9</accession>
<proteinExistence type="predicted"/>
<dbReference type="InterPro" id="IPR013078">
    <property type="entry name" value="His_Pase_superF_clade-1"/>
</dbReference>
<gene>
    <name evidence="2" type="ORF">AA0228_0977</name>
</gene>
<reference evidence="2" key="1">
    <citation type="submission" date="2013-04" db="EMBL/GenBank/DDBJ databases">
        <title>The genome sequencing project of 58 acetic acid bacteria.</title>
        <authorList>
            <person name="Okamoto-Kainuma A."/>
            <person name="Ishikawa M."/>
            <person name="Umino S."/>
            <person name="Koizumi Y."/>
            <person name="Shiwa Y."/>
            <person name="Yoshikawa H."/>
            <person name="Matsutani M."/>
            <person name="Matsushita K."/>
        </authorList>
    </citation>
    <scope>NUCLEOTIDE SEQUENCE</scope>
    <source>
        <strain evidence="2">NRIC 0228</strain>
    </source>
</reference>
<dbReference type="EMBL" id="BAQW01000004">
    <property type="protein sequence ID" value="GBR10237.1"/>
    <property type="molecule type" value="Genomic_DNA"/>
</dbReference>
<evidence type="ECO:0000313" key="2">
    <source>
        <dbReference type="EMBL" id="GBR10237.1"/>
    </source>
</evidence>
<dbReference type="Gene3D" id="3.40.50.1240">
    <property type="entry name" value="Phosphoglycerate mutase-like"/>
    <property type="match status" value="1"/>
</dbReference>
<dbReference type="PANTHER" id="PTHR20935">
    <property type="entry name" value="PHOSPHOGLYCERATE MUTASE-RELATED"/>
    <property type="match status" value="1"/>
</dbReference>
<protein>
    <submittedName>
        <fullName evidence="2">Phosphohistidine phosphatase</fullName>
    </submittedName>
</protein>
<dbReference type="Proteomes" id="UP001061070">
    <property type="component" value="Unassembled WGS sequence"/>
</dbReference>
<dbReference type="InterPro" id="IPR029033">
    <property type="entry name" value="His_PPase_superfam"/>
</dbReference>
<evidence type="ECO:0000256" key="1">
    <source>
        <dbReference type="ARBA" id="ARBA00022801"/>
    </source>
</evidence>
<keyword evidence="3" id="KW-1185">Reference proteome</keyword>
<keyword evidence="1" id="KW-0378">Hydrolase</keyword>
<organism evidence="2 3">
    <name type="scientific">Gluconobacter frateurii NRIC 0228</name>
    <dbReference type="NCBI Taxonomy" id="1307946"/>
    <lineage>
        <taxon>Bacteria</taxon>
        <taxon>Pseudomonadati</taxon>
        <taxon>Pseudomonadota</taxon>
        <taxon>Alphaproteobacteria</taxon>
        <taxon>Acetobacterales</taxon>
        <taxon>Acetobacteraceae</taxon>
        <taxon>Gluconobacter</taxon>
    </lineage>
</organism>
<dbReference type="Pfam" id="PF00300">
    <property type="entry name" value="His_Phos_1"/>
    <property type="match status" value="1"/>
</dbReference>
<dbReference type="InterPro" id="IPR051021">
    <property type="entry name" value="Mito_Ser/Thr_phosphatase"/>
</dbReference>
<comment type="caution">
    <text evidence="2">The sequence shown here is derived from an EMBL/GenBank/DDBJ whole genome shotgun (WGS) entry which is preliminary data.</text>
</comment>
<name>A0ABQ0Q9T9_9PROT</name>
<dbReference type="SUPFAM" id="SSF53254">
    <property type="entry name" value="Phosphoglycerate mutase-like"/>
    <property type="match status" value="1"/>
</dbReference>
<dbReference type="CDD" id="cd07067">
    <property type="entry name" value="HP_PGM_like"/>
    <property type="match status" value="1"/>
</dbReference>
<dbReference type="RefSeq" id="WP_099181291.1">
    <property type="nucleotide sequence ID" value="NZ_BAQW01000004.1"/>
</dbReference>
<dbReference type="SMART" id="SM00855">
    <property type="entry name" value="PGAM"/>
    <property type="match status" value="1"/>
</dbReference>